<reference evidence="1" key="1">
    <citation type="journal article" date="2014" name="Int. J. Syst. Evol. Microbiol.">
        <title>Complete genome sequence of Corynebacterium casei LMG S-19264T (=DSM 44701T), isolated from a smear-ripened cheese.</title>
        <authorList>
            <consortium name="US DOE Joint Genome Institute (JGI-PGF)"/>
            <person name="Walter F."/>
            <person name="Albersmeier A."/>
            <person name="Kalinowski J."/>
            <person name="Ruckert C."/>
        </authorList>
    </citation>
    <scope>NUCLEOTIDE SEQUENCE</scope>
    <source>
        <strain evidence="1">CGMCC 1.8984</strain>
    </source>
</reference>
<dbReference type="SUPFAM" id="SSF55874">
    <property type="entry name" value="ATPase domain of HSP90 chaperone/DNA topoisomerase II/histidine kinase"/>
    <property type="match status" value="1"/>
</dbReference>
<dbReference type="RefSeq" id="WP_188744101.1">
    <property type="nucleotide sequence ID" value="NZ_BAABFW010000011.1"/>
</dbReference>
<sequence>MPETLTIEVDDDGTALAADGITRTRAAVGHADGGHSGHGLIGMRERTAVYGGRLEAAASVDGFRVRAVIPRAAA</sequence>
<dbReference type="Gene3D" id="3.30.565.10">
    <property type="entry name" value="Histidine kinase-like ATPase, C-terminal domain"/>
    <property type="match status" value="1"/>
</dbReference>
<dbReference type="EMBL" id="BMMD01000018">
    <property type="protein sequence ID" value="GGJ88341.1"/>
    <property type="molecule type" value="Genomic_DNA"/>
</dbReference>
<keyword evidence="2" id="KW-1185">Reference proteome</keyword>
<name>A0A917PQX6_9MICO</name>
<comment type="caution">
    <text evidence="1">The sequence shown here is derived from an EMBL/GenBank/DDBJ whole genome shotgun (WGS) entry which is preliminary data.</text>
</comment>
<gene>
    <name evidence="1" type="ORF">GCM10011372_28640</name>
</gene>
<evidence type="ECO:0000313" key="2">
    <source>
        <dbReference type="Proteomes" id="UP000636956"/>
    </source>
</evidence>
<evidence type="ECO:0000313" key="1">
    <source>
        <dbReference type="EMBL" id="GGJ88341.1"/>
    </source>
</evidence>
<proteinExistence type="predicted"/>
<dbReference type="Proteomes" id="UP000636956">
    <property type="component" value="Unassembled WGS sequence"/>
</dbReference>
<dbReference type="AlphaFoldDB" id="A0A917PQX6"/>
<protein>
    <submittedName>
        <fullName evidence="1">Uncharacterized protein</fullName>
    </submittedName>
</protein>
<dbReference type="InterPro" id="IPR036890">
    <property type="entry name" value="HATPase_C_sf"/>
</dbReference>
<organism evidence="1 2">
    <name type="scientific">Agromyces bauzanensis</name>
    <dbReference type="NCBI Taxonomy" id="1308924"/>
    <lineage>
        <taxon>Bacteria</taxon>
        <taxon>Bacillati</taxon>
        <taxon>Actinomycetota</taxon>
        <taxon>Actinomycetes</taxon>
        <taxon>Micrococcales</taxon>
        <taxon>Microbacteriaceae</taxon>
        <taxon>Agromyces</taxon>
    </lineage>
</organism>
<accession>A0A917PQX6</accession>
<reference evidence="1" key="2">
    <citation type="submission" date="2020-09" db="EMBL/GenBank/DDBJ databases">
        <authorList>
            <person name="Sun Q."/>
            <person name="Zhou Y."/>
        </authorList>
    </citation>
    <scope>NUCLEOTIDE SEQUENCE</scope>
    <source>
        <strain evidence="1">CGMCC 1.8984</strain>
    </source>
</reference>